<proteinExistence type="predicted"/>
<dbReference type="InterPro" id="IPR032340">
    <property type="entry name" value="DUF4860"/>
</dbReference>
<dbReference type="Pfam" id="PF16152">
    <property type="entry name" value="DUF4860"/>
    <property type="match status" value="1"/>
</dbReference>
<dbReference type="AlphaFoldDB" id="A0A645HX57"/>
<comment type="caution">
    <text evidence="1">The sequence shown here is derived from an EMBL/GenBank/DDBJ whole genome shotgun (WGS) entry which is preliminary data.</text>
</comment>
<name>A0A645HX57_9ZZZZ</name>
<evidence type="ECO:0008006" key="2">
    <source>
        <dbReference type="Google" id="ProtNLM"/>
    </source>
</evidence>
<reference evidence="1" key="1">
    <citation type="submission" date="2019-08" db="EMBL/GenBank/DDBJ databases">
        <authorList>
            <person name="Kucharzyk K."/>
            <person name="Murdoch R.W."/>
            <person name="Higgins S."/>
            <person name="Loffler F."/>
        </authorList>
    </citation>
    <scope>NUCLEOTIDE SEQUENCE</scope>
</reference>
<gene>
    <name evidence="1" type="ORF">SDC9_191010</name>
</gene>
<accession>A0A645HX57</accession>
<evidence type="ECO:0000313" key="1">
    <source>
        <dbReference type="EMBL" id="MPN43450.1"/>
    </source>
</evidence>
<protein>
    <recommendedName>
        <fullName evidence="2">DUF4860 domain-containing protein</fullName>
    </recommendedName>
</protein>
<dbReference type="EMBL" id="VSSQ01101853">
    <property type="protein sequence ID" value="MPN43450.1"/>
    <property type="molecule type" value="Genomic_DNA"/>
</dbReference>
<organism evidence="1">
    <name type="scientific">bioreactor metagenome</name>
    <dbReference type="NCBI Taxonomy" id="1076179"/>
    <lineage>
        <taxon>unclassified sequences</taxon>
        <taxon>metagenomes</taxon>
        <taxon>ecological metagenomes</taxon>
    </lineage>
</organism>
<sequence length="166" mass="17874">MSAEHAARRRGDMRGVFIFALLAAFALLSLSVVLVGAQSYRMINATAERAYLSRTGLSYLAGKVRGADEAGMLEIRNEDGMEILALSSLHAGERYVTYIYCDGAQVREYFARADLGFSSSYGEKICPAGEMRLTLERDLLTIALVDEGGAAYSVSLCLQAAKEGGA</sequence>